<evidence type="ECO:0000256" key="7">
    <source>
        <dbReference type="ARBA" id="ARBA00022670"/>
    </source>
</evidence>
<keyword evidence="6 16" id="KW-0031">Aminopeptidase</keyword>
<evidence type="ECO:0000256" key="3">
    <source>
        <dbReference type="ARBA" id="ARBA00010136"/>
    </source>
</evidence>
<dbReference type="InterPro" id="IPR042097">
    <property type="entry name" value="Aminopeptidase_N-like_N_sf"/>
</dbReference>
<dbReference type="PRINTS" id="PR00756">
    <property type="entry name" value="ALADIPTASE"/>
</dbReference>
<evidence type="ECO:0000259" key="15">
    <source>
        <dbReference type="Pfam" id="PF17900"/>
    </source>
</evidence>
<evidence type="ECO:0000259" key="13">
    <source>
        <dbReference type="Pfam" id="PF01433"/>
    </source>
</evidence>
<evidence type="ECO:0000313" key="16">
    <source>
        <dbReference type="EMBL" id="TWI60940.1"/>
    </source>
</evidence>
<evidence type="ECO:0000313" key="17">
    <source>
        <dbReference type="Proteomes" id="UP000318431"/>
    </source>
</evidence>
<dbReference type="InterPro" id="IPR027268">
    <property type="entry name" value="Peptidase_M4/M1_CTD_sf"/>
</dbReference>
<dbReference type="GO" id="GO:0043171">
    <property type="term" value="P:peptide catabolic process"/>
    <property type="evidence" value="ECO:0007669"/>
    <property type="project" value="TreeGrafter"/>
</dbReference>
<dbReference type="Pfam" id="PF11838">
    <property type="entry name" value="ERAP1_C"/>
    <property type="match status" value="1"/>
</dbReference>
<dbReference type="SUPFAM" id="SSF55486">
    <property type="entry name" value="Metalloproteases ('zincins'), catalytic domain"/>
    <property type="match status" value="1"/>
</dbReference>
<dbReference type="AlphaFoldDB" id="A0A562QXK6"/>
<dbReference type="InterPro" id="IPR045357">
    <property type="entry name" value="Aminopeptidase_N-like_N"/>
</dbReference>
<dbReference type="GO" id="GO:0005737">
    <property type="term" value="C:cytoplasm"/>
    <property type="evidence" value="ECO:0007669"/>
    <property type="project" value="TreeGrafter"/>
</dbReference>
<organism evidence="16 17">
    <name type="scientific">Pseudoduganella lurida</name>
    <dbReference type="NCBI Taxonomy" id="1036180"/>
    <lineage>
        <taxon>Bacteria</taxon>
        <taxon>Pseudomonadati</taxon>
        <taxon>Pseudomonadota</taxon>
        <taxon>Betaproteobacteria</taxon>
        <taxon>Burkholderiales</taxon>
        <taxon>Oxalobacteraceae</taxon>
        <taxon>Telluria group</taxon>
        <taxon>Pseudoduganella</taxon>
    </lineage>
</organism>
<proteinExistence type="inferred from homology"/>
<dbReference type="Pfam" id="PF17900">
    <property type="entry name" value="Peptidase_M1_N"/>
    <property type="match status" value="1"/>
</dbReference>
<dbReference type="GO" id="GO:0008270">
    <property type="term" value="F:zinc ion binding"/>
    <property type="evidence" value="ECO:0007669"/>
    <property type="project" value="InterPro"/>
</dbReference>
<feature type="domain" description="ERAP1-like C-terminal" evidence="14">
    <location>
        <begin position="553"/>
        <end position="862"/>
    </location>
</feature>
<dbReference type="InterPro" id="IPR014782">
    <property type="entry name" value="Peptidase_M1_dom"/>
</dbReference>
<evidence type="ECO:0000256" key="6">
    <source>
        <dbReference type="ARBA" id="ARBA00022438"/>
    </source>
</evidence>
<dbReference type="EC" id="3.4.11.2" evidence="4"/>
<dbReference type="Gene3D" id="1.10.390.10">
    <property type="entry name" value="Neutral Protease Domain 2"/>
    <property type="match status" value="1"/>
</dbReference>
<dbReference type="NCBIfam" id="TIGR02412">
    <property type="entry name" value="pepN_strep_liv"/>
    <property type="match status" value="1"/>
</dbReference>
<dbReference type="GO" id="GO:0042277">
    <property type="term" value="F:peptide binding"/>
    <property type="evidence" value="ECO:0007669"/>
    <property type="project" value="TreeGrafter"/>
</dbReference>
<dbReference type="PANTHER" id="PTHR11533:SF174">
    <property type="entry name" value="PUROMYCIN-SENSITIVE AMINOPEPTIDASE-RELATED"/>
    <property type="match status" value="1"/>
</dbReference>
<accession>A0A562QXK6</accession>
<evidence type="ECO:0000256" key="4">
    <source>
        <dbReference type="ARBA" id="ARBA00012564"/>
    </source>
</evidence>
<dbReference type="RefSeq" id="WP_145653006.1">
    <property type="nucleotide sequence ID" value="NZ_VLLB01000013.1"/>
</dbReference>
<dbReference type="Gene3D" id="2.60.40.1730">
    <property type="entry name" value="tricorn interacting facor f3 domain"/>
    <property type="match status" value="1"/>
</dbReference>
<gene>
    <name evidence="16" type="ORF">IP91_04905</name>
</gene>
<protein>
    <recommendedName>
        <fullName evidence="5">Aminopeptidase N</fullName>
        <ecNumber evidence="4">3.4.11.2</ecNumber>
    </recommendedName>
</protein>
<comment type="similarity">
    <text evidence="3">Belongs to the peptidase M1 family.</text>
</comment>
<evidence type="ECO:0000256" key="1">
    <source>
        <dbReference type="ARBA" id="ARBA00000098"/>
    </source>
</evidence>
<dbReference type="FunFam" id="1.10.390.10:FF:000006">
    <property type="entry name" value="Puromycin-sensitive aminopeptidase"/>
    <property type="match status" value="1"/>
</dbReference>
<dbReference type="EMBL" id="VLLB01000013">
    <property type="protein sequence ID" value="TWI60940.1"/>
    <property type="molecule type" value="Genomic_DNA"/>
</dbReference>
<dbReference type="SUPFAM" id="SSF63737">
    <property type="entry name" value="Leukotriene A4 hydrolase N-terminal domain"/>
    <property type="match status" value="1"/>
</dbReference>
<dbReference type="FunFam" id="2.60.40.1730:FF:000010">
    <property type="entry name" value="Putative aminopeptidase N"/>
    <property type="match status" value="1"/>
</dbReference>
<dbReference type="GO" id="GO:0005615">
    <property type="term" value="C:extracellular space"/>
    <property type="evidence" value="ECO:0007669"/>
    <property type="project" value="TreeGrafter"/>
</dbReference>
<keyword evidence="8" id="KW-0479">Metal-binding</keyword>
<comment type="catalytic activity">
    <reaction evidence="1">
        <text>Release of an N-terminal amino acid, Xaa-|-Yaa- from a peptide, amide or arylamide. Xaa is preferably Ala, but may be most amino acids including Pro (slow action). When a terminal hydrophobic residue is followed by a prolyl residue, the two may be released as an intact Xaa-Pro dipeptide.</text>
        <dbReference type="EC" id="3.4.11.2"/>
    </reaction>
</comment>
<keyword evidence="11" id="KW-0482">Metalloprotease</keyword>
<dbReference type="InterPro" id="IPR012778">
    <property type="entry name" value="Pept_M1_aminopeptidase"/>
</dbReference>
<feature type="domain" description="Peptidase M1 membrane alanine aminopeptidase" evidence="13">
    <location>
        <begin position="260"/>
        <end position="472"/>
    </location>
</feature>
<keyword evidence="9" id="KW-0378">Hydrolase</keyword>
<keyword evidence="7" id="KW-0645">Protease</keyword>
<keyword evidence="12" id="KW-0732">Signal</keyword>
<dbReference type="Pfam" id="PF01433">
    <property type="entry name" value="Peptidase_M1"/>
    <property type="match status" value="1"/>
</dbReference>
<feature type="domain" description="Aminopeptidase N-like N-terminal" evidence="15">
    <location>
        <begin position="53"/>
        <end position="219"/>
    </location>
</feature>
<dbReference type="InterPro" id="IPR001930">
    <property type="entry name" value="Peptidase_M1"/>
</dbReference>
<comment type="caution">
    <text evidence="16">The sequence shown here is derived from an EMBL/GenBank/DDBJ whole genome shotgun (WGS) entry which is preliminary data.</text>
</comment>
<evidence type="ECO:0000256" key="2">
    <source>
        <dbReference type="ARBA" id="ARBA00001947"/>
    </source>
</evidence>
<dbReference type="GO" id="GO:0016285">
    <property type="term" value="F:alanyl aminopeptidase activity"/>
    <property type="evidence" value="ECO:0007669"/>
    <property type="project" value="UniProtKB-EC"/>
</dbReference>
<dbReference type="PANTHER" id="PTHR11533">
    <property type="entry name" value="PROTEASE M1 ZINC METALLOPROTEASE"/>
    <property type="match status" value="1"/>
</dbReference>
<keyword evidence="17" id="KW-1185">Reference proteome</keyword>
<dbReference type="GO" id="GO:0016020">
    <property type="term" value="C:membrane"/>
    <property type="evidence" value="ECO:0007669"/>
    <property type="project" value="TreeGrafter"/>
</dbReference>
<evidence type="ECO:0000256" key="11">
    <source>
        <dbReference type="ARBA" id="ARBA00023049"/>
    </source>
</evidence>
<comment type="cofactor">
    <cofactor evidence="2">
        <name>Zn(2+)</name>
        <dbReference type="ChEBI" id="CHEBI:29105"/>
    </cofactor>
</comment>
<dbReference type="Proteomes" id="UP000318431">
    <property type="component" value="Unassembled WGS sequence"/>
</dbReference>
<dbReference type="CDD" id="cd09602">
    <property type="entry name" value="M1_APN"/>
    <property type="match status" value="1"/>
</dbReference>
<keyword evidence="10" id="KW-0862">Zinc</keyword>
<dbReference type="InterPro" id="IPR024571">
    <property type="entry name" value="ERAP1-like_C_dom"/>
</dbReference>
<evidence type="ECO:0000259" key="14">
    <source>
        <dbReference type="Pfam" id="PF11838"/>
    </source>
</evidence>
<name>A0A562QXK6_9BURK</name>
<evidence type="ECO:0000256" key="8">
    <source>
        <dbReference type="ARBA" id="ARBA00022723"/>
    </source>
</evidence>
<evidence type="ECO:0000256" key="12">
    <source>
        <dbReference type="SAM" id="SignalP"/>
    </source>
</evidence>
<evidence type="ECO:0000256" key="10">
    <source>
        <dbReference type="ARBA" id="ARBA00022833"/>
    </source>
</evidence>
<feature type="chain" id="PRO_5022043684" description="Aminopeptidase N" evidence="12">
    <location>
        <begin position="27"/>
        <end position="882"/>
    </location>
</feature>
<evidence type="ECO:0000256" key="9">
    <source>
        <dbReference type="ARBA" id="ARBA00022801"/>
    </source>
</evidence>
<dbReference type="GO" id="GO:0070006">
    <property type="term" value="F:metalloaminopeptidase activity"/>
    <property type="evidence" value="ECO:0007669"/>
    <property type="project" value="TreeGrafter"/>
</dbReference>
<reference evidence="16 17" key="1">
    <citation type="journal article" date="2015" name="Stand. Genomic Sci.">
        <title>Genomic Encyclopedia of Bacterial and Archaeal Type Strains, Phase III: the genomes of soil and plant-associated and newly described type strains.</title>
        <authorList>
            <person name="Whitman W.B."/>
            <person name="Woyke T."/>
            <person name="Klenk H.P."/>
            <person name="Zhou Y."/>
            <person name="Lilburn T.G."/>
            <person name="Beck B.J."/>
            <person name="De Vos P."/>
            <person name="Vandamme P."/>
            <person name="Eisen J.A."/>
            <person name="Garrity G."/>
            <person name="Hugenholtz P."/>
            <person name="Kyrpides N.C."/>
        </authorList>
    </citation>
    <scope>NUCLEOTIDE SEQUENCE [LARGE SCALE GENOMIC DNA]</scope>
    <source>
        <strain evidence="16 17">CGMCC 1.10822</strain>
    </source>
</reference>
<evidence type="ECO:0000256" key="5">
    <source>
        <dbReference type="ARBA" id="ARBA00015611"/>
    </source>
</evidence>
<dbReference type="InterPro" id="IPR050344">
    <property type="entry name" value="Peptidase_M1_aminopeptidases"/>
</dbReference>
<dbReference type="GO" id="GO:0006508">
    <property type="term" value="P:proteolysis"/>
    <property type="evidence" value="ECO:0007669"/>
    <property type="project" value="UniProtKB-KW"/>
</dbReference>
<feature type="signal peptide" evidence="12">
    <location>
        <begin position="1"/>
        <end position="26"/>
    </location>
</feature>
<sequence length="882" mass="97308">MKSLLSQAVALTLGSSLLVGAPAVLAAGAPATEKQWLSQADAEARSARVSNVAYQLDFTLTGKETFAATTTLQFDLNDASKPLTVDLDKATIKSLIVNGKTVAPQYDNSFITLAAANLKSGRNTVVVSFERPHSTNGEGLHRMVDPVDGRVYTYSHFEPAAAHQMFALFDQPDLKATYQVNVSAPADWIVVSTTRETKVEDAAGGKRWTFPVSKKLSPYNFSMHAGPYKVWEDNTGKYPLRLMARQSVAAQVEPEEWFKYTKQGFTFFDEYFGIPYQYEKYDQLLVPDFLYGAMENAGAVTFAEKRFLHRDKMTTDQRRGLASTLLHEMAHQWFGDLVTMKWWNGLWLNESFASFMGTLGVAESTEFKNAWESFYTQGKTAAYKLDQSPGTHPIEVPVATTGNAFDNIDAITYSKGASTLKQLRHLLGEEPFRRGVHNYLVKYQFQNAKLDDFIGSLGAAAGRDLTQWTQDWLYQPGVNTITASYTCKAGKVDAFSIVQTAPAAYPVLREQRVQVALLRHAGKTLKLDRKVAITYKGASTDVPELRGAQCPEFVYPNYEDWGYAKVKLDGRSFATARKDIGQVGEPLLRSMLWQSLWDGVRDAELPLNEFVQAVLANAPHEPDYAQLGAVLTMMAQSADYLQVMAPTSAYTGKTLQALEAMTWQGVQTGKDENFRRRWLDAHIHVASSKAALDRLAGLFDGRGVPKGVTINQDVRWNIVRQLSARAYPDAAKLLAAEEARDKSDAGQASALAAQVARPDAAVKTEWLAKIADQGSKLPFSRIRTAMENLYPAAQTSTLGEQSAAQRLAQLPQLDKASGPVYMRSYGVSMIPATCTPQSAQRLADLAAQAKDLSAGTRRALLERQQEDARCVAVRKAITVPLN</sequence>
<dbReference type="OrthoDB" id="100605at2"/>